<dbReference type="Proteomes" id="UP000264217">
    <property type="component" value="Unassembled WGS sequence"/>
</dbReference>
<evidence type="ECO:0000313" key="1">
    <source>
        <dbReference type="EMBL" id="RFZ91226.1"/>
    </source>
</evidence>
<dbReference type="AlphaFoldDB" id="A0A372NQK8"/>
<name>A0A372NQK8_9SPHI</name>
<sequence length="367" mass="41644">MLNFKIFISSRNNDPITIDTVPGESLTEIRRKLKAKLESELFMGKPIFEVKINEDFAADASKDSYQTCLDEIKDSDFTIVLYNGYAGWAPPAIEVGICHAEMEQALAVSQNKTAVIDIREFALVNSVEADEIKRNKAFEDYLLKMNRFGNPVKLMAGHRSSADFEEELYQTVLSTLSRHFETRIKLSNQYFSVESNNKVSLDWKKLKYSDRDKAITRILKKLISNSVYFPDVTRPVFSIPDNMSREDAKAFAGRPFLNDPILYDAGKTGPIHFVGVFGTATETQVKNVIGYTDVSVVVSDFGLYVWEQTTHIQMVFLTKCRTEEAINMQFLAFNNWIISSEEYENLLKRAEARTMILAAVNAAKALL</sequence>
<reference evidence="1 2" key="1">
    <citation type="submission" date="2018-08" db="EMBL/GenBank/DDBJ databases">
        <title>Mucilaginibacter sp. MYSH2.</title>
        <authorList>
            <person name="Seo T."/>
        </authorList>
    </citation>
    <scope>NUCLEOTIDE SEQUENCE [LARGE SCALE GENOMIC DNA]</scope>
    <source>
        <strain evidence="1 2">MYSH2</strain>
    </source>
</reference>
<dbReference type="OrthoDB" id="789826at2"/>
<proteinExistence type="predicted"/>
<dbReference type="EMBL" id="QWDC01000003">
    <property type="protein sequence ID" value="RFZ91226.1"/>
    <property type="molecule type" value="Genomic_DNA"/>
</dbReference>
<protein>
    <submittedName>
        <fullName evidence="1">DUF4062 domain-containing protein</fullName>
    </submittedName>
</protein>
<keyword evidence="2" id="KW-1185">Reference proteome</keyword>
<organism evidence="1 2">
    <name type="scientific">Mucilaginibacter conchicola</name>
    <dbReference type="NCBI Taxonomy" id="2303333"/>
    <lineage>
        <taxon>Bacteria</taxon>
        <taxon>Pseudomonadati</taxon>
        <taxon>Bacteroidota</taxon>
        <taxon>Sphingobacteriia</taxon>
        <taxon>Sphingobacteriales</taxon>
        <taxon>Sphingobacteriaceae</taxon>
        <taxon>Mucilaginibacter</taxon>
    </lineage>
</organism>
<dbReference type="RefSeq" id="WP_117393439.1">
    <property type="nucleotide sequence ID" value="NZ_QWDC01000003.1"/>
</dbReference>
<comment type="caution">
    <text evidence="1">The sequence shown here is derived from an EMBL/GenBank/DDBJ whole genome shotgun (WGS) entry which is preliminary data.</text>
</comment>
<accession>A0A372NQK8</accession>
<gene>
    <name evidence="1" type="ORF">D0C36_20025</name>
</gene>
<evidence type="ECO:0000313" key="2">
    <source>
        <dbReference type="Proteomes" id="UP000264217"/>
    </source>
</evidence>